<protein>
    <submittedName>
        <fullName evidence="1">YdeI/OmpD-associated family protein</fullName>
    </submittedName>
</protein>
<evidence type="ECO:0000313" key="2">
    <source>
        <dbReference type="Proteomes" id="UP001262582"/>
    </source>
</evidence>
<dbReference type="EMBL" id="JAVRHK010000040">
    <property type="protein sequence ID" value="MDT0678765.1"/>
    <property type="molecule type" value="Genomic_DNA"/>
</dbReference>
<evidence type="ECO:0000313" key="1">
    <source>
        <dbReference type="EMBL" id="MDT0678765.1"/>
    </source>
</evidence>
<dbReference type="RefSeq" id="WP_311505098.1">
    <property type="nucleotide sequence ID" value="NZ_JAVRHK010000040.1"/>
</dbReference>
<comment type="caution">
    <text evidence="1">The sequence shown here is derived from an EMBL/GenBank/DDBJ whole genome shotgun (WGS) entry which is preliminary data.</text>
</comment>
<reference evidence="1 2" key="1">
    <citation type="submission" date="2023-09" db="EMBL/GenBank/DDBJ databases">
        <authorList>
            <person name="Rey-Velasco X."/>
        </authorList>
    </citation>
    <scope>NUCLEOTIDE SEQUENCE [LARGE SCALE GENOMIC DNA]</scope>
    <source>
        <strain evidence="1 2">F117</strain>
    </source>
</reference>
<sequence length="193" mass="22764">MIHKNTETFCPSSQTDWRNWLIENHISKQSVWLVFYKKNFKNPTLFWSEAVDEALCFGWIDSVKKTIDDIGYKQLFSKRKAQSTWSKINKEKVDYLIEQGLMREAGLKSIRIAEQNGYWTILDKVEKLIIPRDLDRAFKTKGNSKDFFLSLSKSKRKALLQWIVLAKLNETREKRISKIAELASNNEVPKQFR</sequence>
<gene>
    <name evidence="1" type="ORF">RM539_19515</name>
</gene>
<proteinExistence type="predicted"/>
<organism evidence="1 2">
    <name type="scientific">Autumnicola musiva</name>
    <dbReference type="NCBI Taxonomy" id="3075589"/>
    <lineage>
        <taxon>Bacteria</taxon>
        <taxon>Pseudomonadati</taxon>
        <taxon>Bacteroidota</taxon>
        <taxon>Flavobacteriia</taxon>
        <taxon>Flavobacteriales</taxon>
        <taxon>Flavobacteriaceae</taxon>
        <taxon>Autumnicola</taxon>
    </lineage>
</organism>
<keyword evidence="2" id="KW-1185">Reference proteome</keyword>
<dbReference type="Proteomes" id="UP001262582">
    <property type="component" value="Unassembled WGS sequence"/>
</dbReference>
<name>A0ABU3DB57_9FLAO</name>
<dbReference type="Pfam" id="PF13376">
    <property type="entry name" value="OmdA"/>
    <property type="match status" value="1"/>
</dbReference>
<accession>A0ABU3DB57</accession>